<evidence type="ECO:0000313" key="2">
    <source>
        <dbReference type="Proteomes" id="UP000093197"/>
    </source>
</evidence>
<dbReference type="EMBL" id="LIDT01000017">
    <property type="protein sequence ID" value="OCR32762.1"/>
    <property type="molecule type" value="Genomic_DNA"/>
</dbReference>
<dbReference type="InterPro" id="IPR036291">
    <property type="entry name" value="NAD(P)-bd_dom_sf"/>
</dbReference>
<dbReference type="SUPFAM" id="SSF51735">
    <property type="entry name" value="NAD(P)-binding Rossmann-fold domains"/>
    <property type="match status" value="1"/>
</dbReference>
<dbReference type="Gene3D" id="3.40.50.720">
    <property type="entry name" value="NAD(P)-binding Rossmann-like Domain"/>
    <property type="match status" value="1"/>
</dbReference>
<reference evidence="1 2" key="1">
    <citation type="journal article" date="2016" name="PLoS ONE">
        <title>Genomic Diversity of Enterotoxigenic Strains of Bacteroides fragilis.</title>
        <authorList>
            <person name="Pierce J.V."/>
            <person name="Bernstein H.D."/>
        </authorList>
    </citation>
    <scope>NUCLEOTIDE SEQUENCE [LARGE SCALE GENOMIC DNA]</scope>
    <source>
        <strain evidence="1 2">20793-3</strain>
    </source>
</reference>
<sequence length="42" mass="4551">MVLAYGVIKSTVHALCKNLVKEFEGTGTTVNTIVPGFVETPW</sequence>
<protein>
    <submittedName>
        <fullName evidence="1">Putative 3-oxoacyl-[acyl-carrier protein] reductase</fullName>
    </submittedName>
</protein>
<organism evidence="1 2">
    <name type="scientific">Bacteroides fragilis</name>
    <dbReference type="NCBI Taxonomy" id="817"/>
    <lineage>
        <taxon>Bacteria</taxon>
        <taxon>Pseudomonadati</taxon>
        <taxon>Bacteroidota</taxon>
        <taxon>Bacteroidia</taxon>
        <taxon>Bacteroidales</taxon>
        <taxon>Bacteroidaceae</taxon>
        <taxon>Bacteroides</taxon>
    </lineage>
</organism>
<gene>
    <name evidence="1" type="ORF">AC094_15890</name>
</gene>
<dbReference type="Proteomes" id="UP000093197">
    <property type="component" value="Unassembled WGS sequence"/>
</dbReference>
<dbReference type="InterPro" id="IPR002347">
    <property type="entry name" value="SDR_fam"/>
</dbReference>
<dbReference type="AlphaFoldDB" id="A0A853PWK4"/>
<name>A0A853PWK4_BACFG</name>
<evidence type="ECO:0000313" key="1">
    <source>
        <dbReference type="EMBL" id="OCR32762.1"/>
    </source>
</evidence>
<proteinExistence type="predicted"/>
<accession>A0A853PWK4</accession>
<dbReference type="PRINTS" id="PR00081">
    <property type="entry name" value="GDHRDH"/>
</dbReference>
<comment type="caution">
    <text evidence="1">The sequence shown here is derived from an EMBL/GenBank/DDBJ whole genome shotgun (WGS) entry which is preliminary data.</text>
</comment>